<dbReference type="InterPro" id="IPR038266">
    <property type="entry name" value="NapC/NirT_cytc_sf"/>
</dbReference>
<evidence type="ECO:0000256" key="7">
    <source>
        <dbReference type="ARBA" id="ARBA00022723"/>
    </source>
</evidence>
<evidence type="ECO:0000256" key="4">
    <source>
        <dbReference type="ARBA" id="ARBA00022475"/>
    </source>
</evidence>
<evidence type="ECO:0000313" key="14">
    <source>
        <dbReference type="EMBL" id="PTX00925.1"/>
    </source>
</evidence>
<evidence type="ECO:0000256" key="3">
    <source>
        <dbReference type="ARBA" id="ARBA00022448"/>
    </source>
</evidence>
<keyword evidence="8" id="KW-0249">Electron transport</keyword>
<dbReference type="GO" id="GO:0009055">
    <property type="term" value="F:electron transfer activity"/>
    <property type="evidence" value="ECO:0007669"/>
    <property type="project" value="TreeGrafter"/>
</dbReference>
<evidence type="ECO:0000256" key="1">
    <source>
        <dbReference type="ARBA" id="ARBA00004236"/>
    </source>
</evidence>
<keyword evidence="5" id="KW-0349">Heme</keyword>
<reference evidence="14 15" key="1">
    <citation type="submission" date="2018-04" db="EMBL/GenBank/DDBJ databases">
        <title>Genomic Encyclopedia of Archaeal and Bacterial Type Strains, Phase II (KMG-II): from individual species to whole genera.</title>
        <authorList>
            <person name="Goeker M."/>
        </authorList>
    </citation>
    <scope>NUCLEOTIDE SEQUENCE [LARGE SCALE GENOMIC DNA]</scope>
    <source>
        <strain evidence="14 15">DSM 22902</strain>
    </source>
</reference>
<evidence type="ECO:0000256" key="11">
    <source>
        <dbReference type="ARBA" id="ARBA00023136"/>
    </source>
</evidence>
<comment type="caution">
    <text evidence="14">The sequence shown here is derived from an EMBL/GenBank/DDBJ whole genome shotgun (WGS) entry which is preliminary data.</text>
</comment>
<dbReference type="InterPro" id="IPR017571">
    <property type="entry name" value="NrfH"/>
</dbReference>
<dbReference type="PANTHER" id="PTHR30333:SF1">
    <property type="entry name" value="CYTOCHROME C-TYPE PROTEIN NAPC"/>
    <property type="match status" value="1"/>
</dbReference>
<evidence type="ECO:0000256" key="5">
    <source>
        <dbReference type="ARBA" id="ARBA00022617"/>
    </source>
</evidence>
<dbReference type="InterPro" id="IPR005126">
    <property type="entry name" value="NapC/NirT_cyt_c_N"/>
</dbReference>
<dbReference type="Proteomes" id="UP000243985">
    <property type="component" value="Unassembled WGS sequence"/>
</dbReference>
<dbReference type="NCBIfam" id="TIGR03153">
    <property type="entry name" value="cytochr_NrfH"/>
    <property type="match status" value="1"/>
</dbReference>
<dbReference type="GO" id="GO:0046872">
    <property type="term" value="F:metal ion binding"/>
    <property type="evidence" value="ECO:0007669"/>
    <property type="project" value="UniProtKB-KW"/>
</dbReference>
<comment type="subcellular location">
    <subcellularLocation>
        <location evidence="1">Cell membrane</location>
    </subcellularLocation>
</comment>
<dbReference type="InterPro" id="IPR051174">
    <property type="entry name" value="Cytochrome_c-type_ET"/>
</dbReference>
<keyword evidence="7" id="KW-0479">Metal-binding</keyword>
<proteinExistence type="inferred from homology"/>
<dbReference type="Pfam" id="PF03264">
    <property type="entry name" value="Cytochrom_NNT"/>
    <property type="match status" value="1"/>
</dbReference>
<dbReference type="Gene3D" id="1.10.3820.10">
    <property type="entry name" value="Di-heme elbow motif domain"/>
    <property type="match status" value="1"/>
</dbReference>
<keyword evidence="9 12" id="KW-1133">Transmembrane helix</keyword>
<keyword evidence="4" id="KW-1003">Cell membrane</keyword>
<comment type="similarity">
    <text evidence="2">Belongs to the NapC/NirT/NrfH family.</text>
</comment>
<keyword evidence="3" id="KW-0813">Transport</keyword>
<evidence type="ECO:0000256" key="9">
    <source>
        <dbReference type="ARBA" id="ARBA00022989"/>
    </source>
</evidence>
<evidence type="ECO:0000256" key="2">
    <source>
        <dbReference type="ARBA" id="ARBA00007395"/>
    </source>
</evidence>
<evidence type="ECO:0000256" key="6">
    <source>
        <dbReference type="ARBA" id="ARBA00022692"/>
    </source>
</evidence>
<keyword evidence="11 12" id="KW-0472">Membrane</keyword>
<dbReference type="InterPro" id="IPR036280">
    <property type="entry name" value="Multihaem_cyt_sf"/>
</dbReference>
<dbReference type="EMBL" id="QBKG01000023">
    <property type="protein sequence ID" value="PTX00925.1"/>
    <property type="molecule type" value="Genomic_DNA"/>
</dbReference>
<feature type="transmembrane region" description="Helical" evidence="12">
    <location>
        <begin position="28"/>
        <end position="49"/>
    </location>
</feature>
<evidence type="ECO:0000256" key="10">
    <source>
        <dbReference type="ARBA" id="ARBA00023004"/>
    </source>
</evidence>
<feature type="domain" description="NapC/NirT cytochrome c N-terminal" evidence="13">
    <location>
        <begin position="32"/>
        <end position="179"/>
    </location>
</feature>
<evidence type="ECO:0000259" key="13">
    <source>
        <dbReference type="Pfam" id="PF03264"/>
    </source>
</evidence>
<dbReference type="GO" id="GO:0009061">
    <property type="term" value="P:anaerobic respiration"/>
    <property type="evidence" value="ECO:0007669"/>
    <property type="project" value="TreeGrafter"/>
</dbReference>
<gene>
    <name evidence="14" type="ORF">C8P65_1235</name>
</gene>
<dbReference type="AlphaFoldDB" id="A0A2T5XRP4"/>
<dbReference type="SUPFAM" id="SSF48695">
    <property type="entry name" value="Multiheme cytochromes"/>
    <property type="match status" value="1"/>
</dbReference>
<evidence type="ECO:0000256" key="8">
    <source>
        <dbReference type="ARBA" id="ARBA00022982"/>
    </source>
</evidence>
<organism evidence="14 15">
    <name type="scientific">Capnocytophaga leadbetteri</name>
    <dbReference type="NCBI Taxonomy" id="327575"/>
    <lineage>
        <taxon>Bacteria</taxon>
        <taxon>Pseudomonadati</taxon>
        <taxon>Bacteroidota</taxon>
        <taxon>Flavobacteriia</taxon>
        <taxon>Flavobacteriales</taxon>
        <taxon>Flavobacteriaceae</taxon>
        <taxon>Capnocytophaga</taxon>
    </lineage>
</organism>
<dbReference type="GO" id="GO:0022900">
    <property type="term" value="P:electron transport chain"/>
    <property type="evidence" value="ECO:0007669"/>
    <property type="project" value="InterPro"/>
</dbReference>
<sequence length="217" mass="24781">MQRKDTKYLIYYIMATTDKDTQTKNKRWFRFLIPSLVGILIGLAGYIFYLSKAHSYLSDDPKACVNCHIMEPEYATWLHSSHGRNTVCNDCHVPHDNVFRKYYFKANDGLRHATMFTFRMEPQVIKMHSPGQKVVQENCIRCHSTLVSEVQIGKVTAPMAHAGNGKLCWECHREVPHSRVRGLNAAPNSPVPIIDDMGANVPDWLQEMAAKSKKSNN</sequence>
<dbReference type="GO" id="GO:0005886">
    <property type="term" value="C:plasma membrane"/>
    <property type="evidence" value="ECO:0007669"/>
    <property type="project" value="UniProtKB-SubCell"/>
</dbReference>
<dbReference type="PANTHER" id="PTHR30333">
    <property type="entry name" value="CYTOCHROME C-TYPE PROTEIN"/>
    <property type="match status" value="1"/>
</dbReference>
<accession>A0A2T5XRP4</accession>
<name>A0A2T5XRP4_9FLAO</name>
<evidence type="ECO:0000256" key="12">
    <source>
        <dbReference type="SAM" id="Phobius"/>
    </source>
</evidence>
<evidence type="ECO:0000313" key="15">
    <source>
        <dbReference type="Proteomes" id="UP000243985"/>
    </source>
</evidence>
<protein>
    <submittedName>
        <fullName evidence="14">Cytochrome c nitrite reductase small subunit</fullName>
    </submittedName>
</protein>
<keyword evidence="6 12" id="KW-0812">Transmembrane</keyword>
<keyword evidence="10" id="KW-0408">Iron</keyword>